<dbReference type="AlphaFoldDB" id="A0A328P4P6"/>
<comment type="caution">
    <text evidence="3">The sequence shown here is derived from an EMBL/GenBank/DDBJ whole genome shotgun (WGS) entry which is preliminary data.</text>
</comment>
<feature type="compositionally biased region" description="Basic and acidic residues" evidence="2">
    <location>
        <begin position="62"/>
        <end position="73"/>
    </location>
</feature>
<evidence type="ECO:0000313" key="3">
    <source>
        <dbReference type="EMBL" id="RAO76291.1"/>
    </source>
</evidence>
<proteinExistence type="predicted"/>
<gene>
    <name evidence="3" type="ORF">CA260_11435</name>
</gene>
<dbReference type="RefSeq" id="WP_111983235.1">
    <property type="nucleotide sequence ID" value="NZ_NFZS01000002.1"/>
</dbReference>
<evidence type="ECO:0000256" key="1">
    <source>
        <dbReference type="PROSITE-ProRule" id="PRU00510"/>
    </source>
</evidence>
<dbReference type="Proteomes" id="UP000248926">
    <property type="component" value="Unassembled WGS sequence"/>
</dbReference>
<dbReference type="PROSITE" id="PS51128">
    <property type="entry name" value="ZF_DKSA_2"/>
    <property type="match status" value="1"/>
</dbReference>
<feature type="region of interest" description="Disordered" evidence="2">
    <location>
        <begin position="31"/>
        <end position="73"/>
    </location>
</feature>
<organism evidence="3 4">
    <name type="scientific">Dyella jiangningensis</name>
    <dbReference type="NCBI Taxonomy" id="1379159"/>
    <lineage>
        <taxon>Bacteria</taxon>
        <taxon>Pseudomonadati</taxon>
        <taxon>Pseudomonadota</taxon>
        <taxon>Gammaproteobacteria</taxon>
        <taxon>Lysobacterales</taxon>
        <taxon>Rhodanobacteraceae</taxon>
        <taxon>Dyella</taxon>
    </lineage>
</organism>
<dbReference type="InterPro" id="IPR037187">
    <property type="entry name" value="DnaK_N"/>
</dbReference>
<evidence type="ECO:0000256" key="2">
    <source>
        <dbReference type="SAM" id="MobiDB-lite"/>
    </source>
</evidence>
<reference evidence="3 4" key="1">
    <citation type="journal article" date="2018" name="Genet. Mol. Biol.">
        <title>The genome sequence of Dyella jiangningensis FCAV SCS01 from a lignocellulose-decomposing microbial consortium metagenome reveals potential for biotechnological applications.</title>
        <authorList>
            <person name="Desiderato J.G."/>
            <person name="Alvarenga D.O."/>
            <person name="Constancio M.T.L."/>
            <person name="Alves L.M.C."/>
            <person name="Varani A.M."/>
        </authorList>
    </citation>
    <scope>NUCLEOTIDE SEQUENCE [LARGE SCALE GENOMIC DNA]</scope>
    <source>
        <strain evidence="3 4">FCAV SCS01</strain>
    </source>
</reference>
<dbReference type="Gene3D" id="1.20.120.910">
    <property type="entry name" value="DksA, coiled-coil domain"/>
    <property type="match status" value="1"/>
</dbReference>
<accession>A0A328P4P6</accession>
<feature type="zinc finger region" description="dksA C4-type" evidence="1">
    <location>
        <begin position="94"/>
        <end position="118"/>
    </location>
</feature>
<feature type="compositionally biased region" description="Acidic residues" evidence="2">
    <location>
        <begin position="44"/>
        <end position="61"/>
    </location>
</feature>
<name>A0A328P4P6_9GAMM</name>
<dbReference type="EMBL" id="NFZS01000002">
    <property type="protein sequence ID" value="RAO76291.1"/>
    <property type="molecule type" value="Genomic_DNA"/>
</dbReference>
<dbReference type="PANTHER" id="PTHR33823:SF4">
    <property type="entry name" value="GENERAL STRESS PROTEIN 16O"/>
    <property type="match status" value="1"/>
</dbReference>
<protein>
    <submittedName>
        <fullName evidence="3">Conjugal transfer protein TraR</fullName>
    </submittedName>
</protein>
<evidence type="ECO:0000313" key="4">
    <source>
        <dbReference type="Proteomes" id="UP000248926"/>
    </source>
</evidence>
<dbReference type="SUPFAM" id="SSF109635">
    <property type="entry name" value="DnaK suppressor protein DksA, alpha-hairpin domain"/>
    <property type="match status" value="1"/>
</dbReference>
<sequence length="127" mass="14366">MPAEHAHLSPEFIAKQRQRLEALRQQVLGGELSSNANRRSFEEEHGDEAMEFEDEAQDSAIEEVRQAQRDTDAGRIGHIERALRKIDDGTYGYSDLSGKPIPQARLEATPEAIFTIEEERAGEHRQP</sequence>
<keyword evidence="4" id="KW-1185">Reference proteome</keyword>
<dbReference type="OrthoDB" id="1121111at2"/>
<dbReference type="PANTHER" id="PTHR33823">
    <property type="entry name" value="RNA POLYMERASE-BINDING TRANSCRIPTION FACTOR DKSA-RELATED"/>
    <property type="match status" value="1"/>
</dbReference>